<feature type="transmembrane region" description="Helical" evidence="9">
    <location>
        <begin position="157"/>
        <end position="176"/>
    </location>
</feature>
<dbReference type="Gene3D" id="1.20.1730.10">
    <property type="entry name" value="Sodium/glucose cotransporter"/>
    <property type="match status" value="1"/>
</dbReference>
<keyword evidence="11" id="KW-1185">Reference proteome</keyword>
<feature type="transmembrane region" description="Helical" evidence="9">
    <location>
        <begin position="269"/>
        <end position="294"/>
    </location>
</feature>
<dbReference type="PANTHER" id="PTHR48086:SF7">
    <property type="entry name" value="SODIUM-SOLUTE SYMPORTER-RELATED"/>
    <property type="match status" value="1"/>
</dbReference>
<feature type="transmembrane region" description="Helical" evidence="9">
    <location>
        <begin position="225"/>
        <end position="248"/>
    </location>
</feature>
<evidence type="ECO:0000256" key="9">
    <source>
        <dbReference type="SAM" id="Phobius"/>
    </source>
</evidence>
<feature type="transmembrane region" description="Helical" evidence="9">
    <location>
        <begin position="6"/>
        <end position="25"/>
    </location>
</feature>
<gene>
    <name evidence="10" type="ORF">FX988_01598</name>
</gene>
<evidence type="ECO:0000256" key="7">
    <source>
        <dbReference type="ARBA" id="ARBA00023136"/>
    </source>
</evidence>
<evidence type="ECO:0000256" key="6">
    <source>
        <dbReference type="ARBA" id="ARBA00022989"/>
    </source>
</evidence>
<organism evidence="10 11">
    <name type="scientific">Paraglaciecola mesophila</name>
    <dbReference type="NCBI Taxonomy" id="197222"/>
    <lineage>
        <taxon>Bacteria</taxon>
        <taxon>Pseudomonadati</taxon>
        <taxon>Pseudomonadota</taxon>
        <taxon>Gammaproteobacteria</taxon>
        <taxon>Alteromonadales</taxon>
        <taxon>Alteromonadaceae</taxon>
        <taxon>Paraglaciecola</taxon>
    </lineage>
</organism>
<dbReference type="RefSeq" id="WP_160179122.1">
    <property type="nucleotide sequence ID" value="NZ_CP047656.1"/>
</dbReference>
<evidence type="ECO:0000313" key="10">
    <source>
        <dbReference type="EMBL" id="QHJ11369.1"/>
    </source>
</evidence>
<feature type="transmembrane region" description="Helical" evidence="9">
    <location>
        <begin position="369"/>
        <end position="388"/>
    </location>
</feature>
<evidence type="ECO:0000256" key="3">
    <source>
        <dbReference type="ARBA" id="ARBA00022448"/>
    </source>
</evidence>
<evidence type="ECO:0000256" key="5">
    <source>
        <dbReference type="ARBA" id="ARBA00022847"/>
    </source>
</evidence>
<dbReference type="GO" id="GO:0005886">
    <property type="term" value="C:plasma membrane"/>
    <property type="evidence" value="ECO:0007669"/>
    <property type="project" value="TreeGrafter"/>
</dbReference>
<evidence type="ECO:0000256" key="1">
    <source>
        <dbReference type="ARBA" id="ARBA00004141"/>
    </source>
</evidence>
<feature type="transmembrane region" description="Helical" evidence="9">
    <location>
        <begin position="46"/>
        <end position="66"/>
    </location>
</feature>
<proteinExistence type="inferred from homology"/>
<dbReference type="EMBL" id="CP047656">
    <property type="protein sequence ID" value="QHJ11369.1"/>
    <property type="molecule type" value="Genomic_DNA"/>
</dbReference>
<feature type="transmembrane region" description="Helical" evidence="9">
    <location>
        <begin position="422"/>
        <end position="441"/>
    </location>
</feature>
<dbReference type="InterPro" id="IPR001734">
    <property type="entry name" value="Na/solute_symporter"/>
</dbReference>
<keyword evidence="4 9" id="KW-0812">Transmembrane</keyword>
<dbReference type="OrthoDB" id="9810181at2"/>
<dbReference type="InterPro" id="IPR050277">
    <property type="entry name" value="Sodium:Solute_Symporter"/>
</dbReference>
<dbReference type="AlphaFoldDB" id="A0A857JH55"/>
<dbReference type="GO" id="GO:0015293">
    <property type="term" value="F:symporter activity"/>
    <property type="evidence" value="ECO:0007669"/>
    <property type="project" value="UniProtKB-KW"/>
</dbReference>
<comment type="similarity">
    <text evidence="2 8">Belongs to the sodium:solute symporter (SSF) (TC 2.A.21) family.</text>
</comment>
<dbReference type="InterPro" id="IPR038377">
    <property type="entry name" value="Na/Glc_symporter_sf"/>
</dbReference>
<feature type="transmembrane region" description="Helical" evidence="9">
    <location>
        <begin position="320"/>
        <end position="348"/>
    </location>
</feature>
<evidence type="ECO:0000256" key="4">
    <source>
        <dbReference type="ARBA" id="ARBA00022692"/>
    </source>
</evidence>
<feature type="transmembrane region" description="Helical" evidence="9">
    <location>
        <begin position="188"/>
        <end position="205"/>
    </location>
</feature>
<keyword evidence="5" id="KW-0769">Symport</keyword>
<evidence type="ECO:0000313" key="11">
    <source>
        <dbReference type="Proteomes" id="UP000464524"/>
    </source>
</evidence>
<feature type="transmembrane region" description="Helical" evidence="9">
    <location>
        <begin position="78"/>
        <end position="100"/>
    </location>
</feature>
<feature type="transmembrane region" description="Helical" evidence="9">
    <location>
        <begin position="453"/>
        <end position="471"/>
    </location>
</feature>
<protein>
    <submittedName>
        <fullName evidence="10">Putative symporter YidK</fullName>
    </submittedName>
</protein>
<dbReference type="PANTHER" id="PTHR48086">
    <property type="entry name" value="SODIUM/PROLINE SYMPORTER-RELATED"/>
    <property type="match status" value="1"/>
</dbReference>
<dbReference type="PROSITE" id="PS50283">
    <property type="entry name" value="NA_SOLUT_SYMP_3"/>
    <property type="match status" value="1"/>
</dbReference>
<dbReference type="Proteomes" id="UP000464524">
    <property type="component" value="Chromosome"/>
</dbReference>
<keyword evidence="3" id="KW-0813">Transport</keyword>
<dbReference type="KEGG" id="pmes:FX988_01598"/>
<keyword evidence="7 9" id="KW-0472">Membrane</keyword>
<reference evidence="10 11" key="1">
    <citation type="submission" date="2019-12" db="EMBL/GenBank/DDBJ databases">
        <title>Genome sequencing and assembly of endphytes of Porphyra tenera.</title>
        <authorList>
            <person name="Park J.M."/>
            <person name="Shin R."/>
            <person name="Jo S.H."/>
        </authorList>
    </citation>
    <scope>NUCLEOTIDE SEQUENCE [LARGE SCALE GENOMIC DNA]</scope>
    <source>
        <strain evidence="10 11">GPM4</strain>
    </source>
</reference>
<comment type="subcellular location">
    <subcellularLocation>
        <location evidence="1">Membrane</location>
        <topology evidence="1">Multi-pass membrane protein</topology>
    </subcellularLocation>
</comment>
<dbReference type="Pfam" id="PF00474">
    <property type="entry name" value="SSF"/>
    <property type="match status" value="1"/>
</dbReference>
<evidence type="ECO:0000256" key="2">
    <source>
        <dbReference type="ARBA" id="ARBA00006434"/>
    </source>
</evidence>
<dbReference type="CDD" id="cd10322">
    <property type="entry name" value="SLC5sbd"/>
    <property type="match status" value="1"/>
</dbReference>
<evidence type="ECO:0000256" key="8">
    <source>
        <dbReference type="RuleBase" id="RU362091"/>
    </source>
</evidence>
<keyword evidence="6 9" id="KW-1133">Transmembrane helix</keyword>
<accession>A0A857JH55</accession>
<feature type="transmembrane region" description="Helical" evidence="9">
    <location>
        <begin position="120"/>
        <end position="137"/>
    </location>
</feature>
<name>A0A857JH55_9ALTE</name>
<feature type="transmembrane region" description="Helical" evidence="9">
    <location>
        <begin position="394"/>
        <end position="415"/>
    </location>
</feature>
<sequence length="495" mass="53669">MNITLIVCVLAYELILILGVGYLVSRRTKKKALHNDAEFTHGGRQLGVSVIAATLALTVLGTPHIMGIFEMAWNMGATALWFSIAHVILLVITCLSTGLWMRRTGVNSVPQLLEDLYNPAIRVIVGCVMAGSIFGVLTLETQGLAILLSAMTGWNVHYSAVAGGVLGILYVVLAGIKEVGWINVANAVLMYISVILATLFLAFQLPNGDFSSVTNYYVNSGNEQMLSIFGPPELMWTFAFGLVVALVFSQPANQPLLQVCMSAKNEKTIVKALWIAAPVNGMFGVFICVIGLTAKSIPEFEALGAKTAATTMLVELLPGWLVTLLVGSFMAAILSSFAMTALAPATIFSNDIYRRFYNPEATEKEIKKVTRIVIIVLAVIAVVVGSFLPQILASVGWVLAWLMPVLWLLVSGLFWKRSNIGAGITLITVWVVNTLWSFTTIPQWLGMQDMPNSYVMLALTLIVGTVTNLVCPSRPKYFGSDEYDVKVLATTPKGH</sequence>